<name>A0ABS7UU08_9BACI</name>
<feature type="domain" description="DUF4183" evidence="1">
    <location>
        <begin position="46"/>
        <end position="118"/>
    </location>
</feature>
<dbReference type="RefSeq" id="WP_224140129.1">
    <property type="nucleotide sequence ID" value="NZ_JAIQUM010000039.1"/>
</dbReference>
<evidence type="ECO:0000259" key="1">
    <source>
        <dbReference type="Pfam" id="PF13799"/>
    </source>
</evidence>
<dbReference type="EMBL" id="JAIQUM010000039">
    <property type="protein sequence ID" value="MBZ5751768.1"/>
    <property type="molecule type" value="Genomic_DNA"/>
</dbReference>
<dbReference type="Pfam" id="PF13799">
    <property type="entry name" value="DUF4183"/>
    <property type="match status" value="1"/>
</dbReference>
<accession>A0ABS7UU08</accession>
<comment type="caution">
    <text evidence="2">The sequence shown here is derived from an EMBL/GenBank/DDBJ whole genome shotgun (WGS) entry which is preliminary data.</text>
</comment>
<proteinExistence type="predicted"/>
<protein>
    <submittedName>
        <fullName evidence="2">DUF4183 domain-containing protein</fullName>
    </submittedName>
</protein>
<keyword evidence="3" id="KW-1185">Reference proteome</keyword>
<organism evidence="2 3">
    <name type="scientific">Metabacillus rhizolycopersici</name>
    <dbReference type="NCBI Taxonomy" id="2875709"/>
    <lineage>
        <taxon>Bacteria</taxon>
        <taxon>Bacillati</taxon>
        <taxon>Bacillota</taxon>
        <taxon>Bacilli</taxon>
        <taxon>Bacillales</taxon>
        <taxon>Bacillaceae</taxon>
        <taxon>Metabacillus</taxon>
    </lineage>
</organism>
<evidence type="ECO:0000313" key="3">
    <source>
        <dbReference type="Proteomes" id="UP001165287"/>
    </source>
</evidence>
<sequence>MIPHNKKHVVSVRKVYDSIQSTSVMQFKVKMDLTGKVIKTDTYQYNALSDGESFIYTNENELKEYGDRGILDPKTVSYMNLFINGLLQPPNTYEVKKGELRLKTIDVPQKNTPITLQFIRFSFNRK</sequence>
<dbReference type="InterPro" id="IPR025237">
    <property type="entry name" value="DUF4183"/>
</dbReference>
<dbReference type="Proteomes" id="UP001165287">
    <property type="component" value="Unassembled WGS sequence"/>
</dbReference>
<gene>
    <name evidence="2" type="ORF">K9V48_16300</name>
</gene>
<reference evidence="2" key="1">
    <citation type="submission" date="2024-05" db="EMBL/GenBank/DDBJ databases">
        <title>Metabacillus sp. nov., isolated from the rhizosphere soil of tomato plants.</title>
        <authorList>
            <person name="Ma R."/>
        </authorList>
    </citation>
    <scope>NUCLEOTIDE SEQUENCE</scope>
    <source>
        <strain evidence="2">DBTR6</strain>
    </source>
</reference>
<evidence type="ECO:0000313" key="2">
    <source>
        <dbReference type="EMBL" id="MBZ5751768.1"/>
    </source>
</evidence>